<dbReference type="AlphaFoldDB" id="A0AAN9T6Y4"/>
<organism evidence="2 3">
    <name type="scientific">Parthenolecanium corni</name>
    <dbReference type="NCBI Taxonomy" id="536013"/>
    <lineage>
        <taxon>Eukaryota</taxon>
        <taxon>Metazoa</taxon>
        <taxon>Ecdysozoa</taxon>
        <taxon>Arthropoda</taxon>
        <taxon>Hexapoda</taxon>
        <taxon>Insecta</taxon>
        <taxon>Pterygota</taxon>
        <taxon>Neoptera</taxon>
        <taxon>Paraneoptera</taxon>
        <taxon>Hemiptera</taxon>
        <taxon>Sternorrhyncha</taxon>
        <taxon>Coccoidea</taxon>
        <taxon>Coccidae</taxon>
        <taxon>Parthenolecanium</taxon>
    </lineage>
</organism>
<feature type="transmembrane region" description="Helical" evidence="1">
    <location>
        <begin position="84"/>
        <end position="107"/>
    </location>
</feature>
<gene>
    <name evidence="2" type="ORF">V9T40_014477</name>
</gene>
<proteinExistence type="predicted"/>
<feature type="transmembrane region" description="Helical" evidence="1">
    <location>
        <begin position="127"/>
        <end position="148"/>
    </location>
</feature>
<dbReference type="Proteomes" id="UP001367676">
    <property type="component" value="Unassembled WGS sequence"/>
</dbReference>
<accession>A0AAN9T6Y4</accession>
<keyword evidence="1" id="KW-0472">Membrane</keyword>
<evidence type="ECO:0000313" key="3">
    <source>
        <dbReference type="Proteomes" id="UP001367676"/>
    </source>
</evidence>
<feature type="transmembrane region" description="Helical" evidence="1">
    <location>
        <begin position="15"/>
        <end position="38"/>
    </location>
</feature>
<keyword evidence="1" id="KW-0812">Transmembrane</keyword>
<keyword evidence="3" id="KW-1185">Reference proteome</keyword>
<protein>
    <submittedName>
        <fullName evidence="2">Uncharacterized protein</fullName>
    </submittedName>
</protein>
<sequence length="236" mass="27956">MYSTLLFSYYSFGDFYSFVVPVAYFVCLLLVFTNVWWLHSRRAEIRYLLIQISGNIFEYPDESYFCNIYSGWLSEKNYRKLHNLILLLEIFGFIFAGTSPLIGYFFVGQIRTFIYPGWISWKVDTPLKYIGTYCLQATVASTVFWVYYMTQIYISFVLVEFLKQFEKMDAALVSLHERTAESVRMRLASQWDNLEGHNFTNIAPHVKSSANYKATYDRIFRINLISCIKHHQHLLR</sequence>
<reference evidence="2 3" key="1">
    <citation type="submission" date="2024-03" db="EMBL/GenBank/DDBJ databases">
        <title>Adaptation during the transition from Ophiocordyceps entomopathogen to insect associate is accompanied by gene loss and intensified selection.</title>
        <authorList>
            <person name="Ward C.M."/>
            <person name="Onetto C.A."/>
            <person name="Borneman A.R."/>
        </authorList>
    </citation>
    <scope>NUCLEOTIDE SEQUENCE [LARGE SCALE GENOMIC DNA]</scope>
    <source>
        <strain evidence="2">AWRI1</strain>
        <tissue evidence="2">Single Adult Female</tissue>
    </source>
</reference>
<evidence type="ECO:0000313" key="2">
    <source>
        <dbReference type="EMBL" id="KAK7572005.1"/>
    </source>
</evidence>
<keyword evidence="1" id="KW-1133">Transmembrane helix</keyword>
<name>A0AAN9T6Y4_9HEMI</name>
<dbReference type="EMBL" id="JBBCAQ010000038">
    <property type="protein sequence ID" value="KAK7572005.1"/>
    <property type="molecule type" value="Genomic_DNA"/>
</dbReference>
<comment type="caution">
    <text evidence="2">The sequence shown here is derived from an EMBL/GenBank/DDBJ whole genome shotgun (WGS) entry which is preliminary data.</text>
</comment>
<evidence type="ECO:0000256" key="1">
    <source>
        <dbReference type="SAM" id="Phobius"/>
    </source>
</evidence>